<dbReference type="KEGG" id="spar:SPRG_14080"/>
<protein>
    <submittedName>
        <fullName evidence="2">Uncharacterized protein</fullName>
    </submittedName>
</protein>
<dbReference type="OMA" id="WPTFIHE"/>
<dbReference type="OrthoDB" id="191609at2759"/>
<dbReference type="EMBL" id="KK583301">
    <property type="protein sequence ID" value="KDO20849.1"/>
    <property type="molecule type" value="Genomic_DNA"/>
</dbReference>
<dbReference type="AlphaFoldDB" id="A0A067BQS2"/>
<dbReference type="Proteomes" id="UP000030745">
    <property type="component" value="Unassembled WGS sequence"/>
</dbReference>
<name>A0A067BQS2_SAPPC</name>
<feature type="region of interest" description="Disordered" evidence="1">
    <location>
        <begin position="204"/>
        <end position="226"/>
    </location>
</feature>
<dbReference type="GeneID" id="24135908"/>
<reference evidence="2 3" key="1">
    <citation type="journal article" date="2013" name="PLoS Genet.">
        <title>Distinctive expansion of potential virulence genes in the genome of the oomycete fish pathogen Saprolegnia parasitica.</title>
        <authorList>
            <person name="Jiang R.H."/>
            <person name="de Bruijn I."/>
            <person name="Haas B.J."/>
            <person name="Belmonte R."/>
            <person name="Lobach L."/>
            <person name="Christie J."/>
            <person name="van den Ackerveken G."/>
            <person name="Bottin A."/>
            <person name="Bulone V."/>
            <person name="Diaz-Moreno S.M."/>
            <person name="Dumas B."/>
            <person name="Fan L."/>
            <person name="Gaulin E."/>
            <person name="Govers F."/>
            <person name="Grenville-Briggs L.J."/>
            <person name="Horner N.R."/>
            <person name="Levin J.Z."/>
            <person name="Mammella M."/>
            <person name="Meijer H.J."/>
            <person name="Morris P."/>
            <person name="Nusbaum C."/>
            <person name="Oome S."/>
            <person name="Phillips A.J."/>
            <person name="van Rooyen D."/>
            <person name="Rzeszutek E."/>
            <person name="Saraiva M."/>
            <person name="Secombes C.J."/>
            <person name="Seidl M.F."/>
            <person name="Snel B."/>
            <person name="Stassen J.H."/>
            <person name="Sykes S."/>
            <person name="Tripathy S."/>
            <person name="van den Berg H."/>
            <person name="Vega-Arreguin J.C."/>
            <person name="Wawra S."/>
            <person name="Young S.K."/>
            <person name="Zeng Q."/>
            <person name="Dieguez-Uribeondo J."/>
            <person name="Russ C."/>
            <person name="Tyler B.M."/>
            <person name="van West P."/>
        </authorList>
    </citation>
    <scope>NUCLEOTIDE SEQUENCE [LARGE SCALE GENOMIC DNA]</scope>
    <source>
        <strain evidence="2 3">CBS 223.65</strain>
    </source>
</reference>
<sequence>MAFLDAWVVDKTMFEYVSKGGCSCCGISSAMINFAALDAPCSDWETDDEDREMFSPWPTFIHEDVQKQRVMIRHRLKQHLPLYASFWAEHGAAFATWWTQLTAATKFRLFQLPEADVTAYVHSHADVHGPYGIVLATVTEQIKHFSVTGYVDGRTVAEVAFERHLQFEKSAFTLAPSYLALPANAPTGFCALLQHFLAGPRLLPASTDETSGDNNDSATTSRAPDAVQSFRSDRRVVRLVLARLLADVVMAKYERSRTEKAT</sequence>
<evidence type="ECO:0000313" key="3">
    <source>
        <dbReference type="Proteomes" id="UP000030745"/>
    </source>
</evidence>
<dbReference type="VEuPathDB" id="FungiDB:SPRG_14080"/>
<evidence type="ECO:0000256" key="1">
    <source>
        <dbReference type="SAM" id="MobiDB-lite"/>
    </source>
</evidence>
<gene>
    <name evidence="2" type="ORF">SPRG_14080</name>
</gene>
<accession>A0A067BQS2</accession>
<feature type="compositionally biased region" description="Polar residues" evidence="1">
    <location>
        <begin position="207"/>
        <end position="222"/>
    </location>
</feature>
<evidence type="ECO:0000313" key="2">
    <source>
        <dbReference type="EMBL" id="KDO20849.1"/>
    </source>
</evidence>
<organism evidence="2 3">
    <name type="scientific">Saprolegnia parasitica (strain CBS 223.65)</name>
    <dbReference type="NCBI Taxonomy" id="695850"/>
    <lineage>
        <taxon>Eukaryota</taxon>
        <taxon>Sar</taxon>
        <taxon>Stramenopiles</taxon>
        <taxon>Oomycota</taxon>
        <taxon>Saprolegniomycetes</taxon>
        <taxon>Saprolegniales</taxon>
        <taxon>Saprolegniaceae</taxon>
        <taxon>Saprolegnia</taxon>
    </lineage>
</organism>
<keyword evidence="3" id="KW-1185">Reference proteome</keyword>
<proteinExistence type="predicted"/>
<dbReference type="RefSeq" id="XP_012208427.1">
    <property type="nucleotide sequence ID" value="XM_012353037.1"/>
</dbReference>